<feature type="domain" description="C2H2-type" evidence="10">
    <location>
        <begin position="54"/>
        <end position="80"/>
    </location>
</feature>
<keyword evidence="5" id="KW-0862">Zinc</keyword>
<evidence type="ECO:0000256" key="8">
    <source>
        <dbReference type="ARBA" id="ARBA00023163"/>
    </source>
</evidence>
<feature type="domain" description="C2H2-type" evidence="10">
    <location>
        <begin position="26"/>
        <end position="49"/>
    </location>
</feature>
<evidence type="ECO:0000313" key="12">
    <source>
        <dbReference type="Proteomes" id="UP000242804"/>
    </source>
</evidence>
<dbReference type="GO" id="GO:0000981">
    <property type="term" value="F:DNA-binding transcription factor activity, RNA polymerase II-specific"/>
    <property type="evidence" value="ECO:0007669"/>
    <property type="project" value="TreeGrafter"/>
</dbReference>
<dbReference type="SMART" id="SM00355">
    <property type="entry name" value="ZnF_C2H2"/>
    <property type="match status" value="4"/>
</dbReference>
<evidence type="ECO:0000256" key="3">
    <source>
        <dbReference type="ARBA" id="ARBA00022737"/>
    </source>
</evidence>
<keyword evidence="12" id="KW-1185">Reference proteome</keyword>
<evidence type="ECO:0000256" key="6">
    <source>
        <dbReference type="ARBA" id="ARBA00023015"/>
    </source>
</evidence>
<comment type="function">
    <text evidence="1">May be involved in transcriptional regulation.</text>
</comment>
<protein>
    <recommendedName>
        <fullName evidence="10">C2H2-type domain-containing protein</fullName>
    </recommendedName>
</protein>
<dbReference type="InterPro" id="IPR050527">
    <property type="entry name" value="Snail/Krueppel_Znf"/>
</dbReference>
<keyword evidence="3" id="KW-0677">Repeat</keyword>
<name>Q0ZP28_9CBAC</name>
<evidence type="ECO:0000256" key="4">
    <source>
        <dbReference type="ARBA" id="ARBA00022771"/>
    </source>
</evidence>
<dbReference type="PROSITE" id="PS50157">
    <property type="entry name" value="ZINC_FINGER_C2H2_2"/>
    <property type="match status" value="3"/>
</dbReference>
<evidence type="ECO:0000256" key="9">
    <source>
        <dbReference type="PROSITE-ProRule" id="PRU00042"/>
    </source>
</evidence>
<keyword evidence="4 9" id="KW-0863">Zinc-finger</keyword>
<dbReference type="EMBL" id="DQ317692">
    <property type="protein sequence ID" value="ABC74926.1"/>
    <property type="molecule type" value="Genomic_DNA"/>
</dbReference>
<dbReference type="RefSeq" id="YP_667900.1">
    <property type="nucleotide sequence ID" value="NC_008252.1"/>
</dbReference>
<dbReference type="InterPro" id="IPR013087">
    <property type="entry name" value="Znf_C2H2_type"/>
</dbReference>
<proteinExistence type="predicted"/>
<keyword evidence="7" id="KW-0238">DNA-binding</keyword>
<dbReference type="OrthoDB" id="19871at10239"/>
<dbReference type="GO" id="GO:0008270">
    <property type="term" value="F:zinc ion binding"/>
    <property type="evidence" value="ECO:0007669"/>
    <property type="project" value="UniProtKB-KW"/>
</dbReference>
<keyword evidence="2" id="KW-0479">Metal-binding</keyword>
<evidence type="ECO:0000256" key="7">
    <source>
        <dbReference type="ARBA" id="ARBA00023125"/>
    </source>
</evidence>
<organism evidence="11 12">
    <name type="scientific">Neodiprion abietis nucleopolyhedrovirus</name>
    <dbReference type="NCBI Taxonomy" id="204507"/>
    <lineage>
        <taxon>Viruses</taxon>
        <taxon>Viruses incertae sedis</taxon>
        <taxon>Naldaviricetes</taxon>
        <taxon>Lefavirales</taxon>
        <taxon>Baculoviridae</taxon>
        <taxon>Gammabaculovirus</taxon>
        <taxon>Gammabaculovirus neabietis</taxon>
    </lineage>
</organism>
<dbReference type="KEGG" id="vg:4179104"/>
<dbReference type="PANTHER" id="PTHR24388:SF104">
    <property type="entry name" value="AT-RICH BINDING PROTEIN-RELATED"/>
    <property type="match status" value="1"/>
</dbReference>
<dbReference type="SUPFAM" id="SSF57667">
    <property type="entry name" value="beta-beta-alpha zinc fingers"/>
    <property type="match status" value="1"/>
</dbReference>
<dbReference type="GeneID" id="4179104"/>
<dbReference type="Gene3D" id="3.30.160.60">
    <property type="entry name" value="Classic Zinc Finger"/>
    <property type="match status" value="2"/>
</dbReference>
<evidence type="ECO:0000313" key="11">
    <source>
        <dbReference type="EMBL" id="ABC74926.1"/>
    </source>
</evidence>
<dbReference type="PROSITE" id="PS00028">
    <property type="entry name" value="ZINC_FINGER_C2H2_1"/>
    <property type="match status" value="1"/>
</dbReference>
<dbReference type="GO" id="GO:0000978">
    <property type="term" value="F:RNA polymerase II cis-regulatory region sequence-specific DNA binding"/>
    <property type="evidence" value="ECO:0007669"/>
    <property type="project" value="TreeGrafter"/>
</dbReference>
<evidence type="ECO:0000256" key="2">
    <source>
        <dbReference type="ARBA" id="ARBA00022723"/>
    </source>
</evidence>
<dbReference type="Pfam" id="PF00096">
    <property type="entry name" value="zf-C2H2"/>
    <property type="match status" value="3"/>
</dbReference>
<dbReference type="InterPro" id="IPR036236">
    <property type="entry name" value="Znf_C2H2_sf"/>
</dbReference>
<evidence type="ECO:0000256" key="5">
    <source>
        <dbReference type="ARBA" id="ARBA00022833"/>
    </source>
</evidence>
<feature type="domain" description="C2H2-type" evidence="10">
    <location>
        <begin position="81"/>
        <end position="99"/>
    </location>
</feature>
<dbReference type="FunFam" id="3.30.160.60:FF:000097">
    <property type="entry name" value="Zinc finger protein"/>
    <property type="match status" value="1"/>
</dbReference>
<evidence type="ECO:0000256" key="1">
    <source>
        <dbReference type="ARBA" id="ARBA00003767"/>
    </source>
</evidence>
<accession>Q0ZP28</accession>
<keyword evidence="8" id="KW-0804">Transcription</keyword>
<evidence type="ECO:0000259" key="10">
    <source>
        <dbReference type="PROSITE" id="PS50157"/>
    </source>
</evidence>
<reference evidence="11 12" key="1">
    <citation type="journal article" date="2006" name="J. Virol.">
        <title>Sequence analysis and organization of the Neodiprion abietis nucleopolyhedrovirus genome.</title>
        <authorList>
            <person name="Duffy S.P."/>
            <person name="Young A.M."/>
            <person name="Morin B."/>
            <person name="Lucarotti C.J."/>
            <person name="Koop B.F."/>
            <person name="Levin D.B."/>
        </authorList>
    </citation>
    <scope>NUCLEOTIDE SEQUENCE [LARGE SCALE GENOMIC DNA]</scope>
</reference>
<dbReference type="Proteomes" id="UP000242804">
    <property type="component" value="Segment"/>
</dbReference>
<sequence length="222" mass="26831">MPTCEICNLNVVSRFERHRQQHIHKYECDLCNYTYKSKSQLCEHIKRKHRFRPFVCFCGRSFTKKKTLVIHYRTHTKEKPFQCTICNRSFNQSAHLYKHVCLDNTLKCTIRNQQTHDASLTLTRVRTMLWLLIKNKHQKYFNPEKSIKEMLNNIADIKTNAYLPENEEDFIKKFQIFYSKLYSQNCENPILAELRQIDNWLQRSTINYITPTMNIVDKTYYD</sequence>
<dbReference type="PANTHER" id="PTHR24388">
    <property type="entry name" value="ZINC FINGER PROTEIN"/>
    <property type="match status" value="1"/>
</dbReference>
<keyword evidence="6" id="KW-0805">Transcription regulation</keyword>